<gene>
    <name evidence="2" type="ordered locus">HTH_1745</name>
</gene>
<evidence type="ECO:0000313" key="2">
    <source>
        <dbReference type="EMBL" id="BAI70189.1"/>
    </source>
</evidence>
<dbReference type="EMBL" id="AP011112">
    <property type="protein sequence ID" value="BAI70189.1"/>
    <property type="molecule type" value="Genomic_DNA"/>
</dbReference>
<dbReference type="PATRIC" id="fig|608538.5.peg.1761"/>
<dbReference type="SUPFAM" id="SSF52980">
    <property type="entry name" value="Restriction endonuclease-like"/>
    <property type="match status" value="1"/>
</dbReference>
<evidence type="ECO:0000313" key="3">
    <source>
        <dbReference type="Proteomes" id="UP000002574"/>
    </source>
</evidence>
<dbReference type="STRING" id="608538.HTH_1745"/>
<dbReference type="InterPro" id="IPR012296">
    <property type="entry name" value="Nuclease_put_TT1808"/>
</dbReference>
<feature type="domain" description="Putative restriction endonuclease" evidence="1">
    <location>
        <begin position="10"/>
        <end position="165"/>
    </location>
</feature>
<accession>D3DK37</accession>
<name>D3DK37_HYDTT</name>
<keyword evidence="3" id="KW-1185">Reference proteome</keyword>
<protein>
    <recommendedName>
        <fullName evidence="1">Putative restriction endonuclease domain-containing protein</fullName>
    </recommendedName>
</protein>
<dbReference type="KEGG" id="hte:Hydth_1727"/>
<dbReference type="OrthoDB" id="9798254at2"/>
<sequence length="179" mass="20416">MKVLDKKTVKDYEALPEGSPYQLIEGELIMSPAPSPEHQRSSKRLFTKLYSFLEETKRGEVFYAPIDVYLDEENAYQPDIVVVLEGSKAQITEKGIEGAPDLVVEILSPSTAYYDLRVKKEVYEKAGVKEYWIVDPHMKSIEVYSNTPEGFRLVSEAKKEGKVRSELLRIELELKEVLG</sequence>
<organism evidence="2 3">
    <name type="scientific">Hydrogenobacter thermophilus (strain DSM 6534 / IAM 12695 / TK-6)</name>
    <dbReference type="NCBI Taxonomy" id="608538"/>
    <lineage>
        <taxon>Bacteria</taxon>
        <taxon>Pseudomonadati</taxon>
        <taxon>Aquificota</taxon>
        <taxon>Aquificia</taxon>
        <taxon>Aquificales</taxon>
        <taxon>Aquificaceae</taxon>
        <taxon>Hydrogenobacter</taxon>
    </lineage>
</organism>
<dbReference type="Proteomes" id="UP000002574">
    <property type="component" value="Chromosome"/>
</dbReference>
<reference evidence="2 3" key="1">
    <citation type="journal article" date="2010" name="J. Bacteriol.">
        <title>Complete genome sequence of the thermophilic, obligately chemolithoautotrophic hydrogen-oxidizing bacterium Hydrogenobacter thermophilus TK-6.</title>
        <authorList>
            <person name="Arai H."/>
            <person name="Kanbe H."/>
            <person name="Ishii M."/>
            <person name="Igarashi Y."/>
        </authorList>
    </citation>
    <scope>NUCLEOTIDE SEQUENCE [LARGE SCALE GENOMIC DNA]</scope>
    <source>
        <strain evidence="3">DSM 6534 / IAM 12695 / TK-6 [Tokyo]</strain>
    </source>
</reference>
<dbReference type="AlphaFoldDB" id="D3DK37"/>
<dbReference type="PANTHER" id="PTHR34107">
    <property type="entry name" value="SLL0198 PROTEIN-RELATED"/>
    <property type="match status" value="1"/>
</dbReference>
<dbReference type="KEGG" id="hth:HTH_1745"/>
<dbReference type="CDD" id="cd06260">
    <property type="entry name" value="DUF820-like"/>
    <property type="match status" value="1"/>
</dbReference>
<dbReference type="InterPro" id="IPR008538">
    <property type="entry name" value="Uma2"/>
</dbReference>
<dbReference type="Pfam" id="PF05685">
    <property type="entry name" value="Uma2"/>
    <property type="match status" value="1"/>
</dbReference>
<proteinExistence type="predicted"/>
<dbReference type="PANTHER" id="PTHR34107:SF4">
    <property type="entry name" value="SLL1222 PROTEIN"/>
    <property type="match status" value="1"/>
</dbReference>
<dbReference type="RefSeq" id="WP_012964369.1">
    <property type="nucleotide sequence ID" value="NC_013799.1"/>
</dbReference>
<evidence type="ECO:0000259" key="1">
    <source>
        <dbReference type="Pfam" id="PF05685"/>
    </source>
</evidence>
<dbReference type="Gene3D" id="3.90.1570.10">
    <property type="entry name" value="tt1808, chain A"/>
    <property type="match status" value="1"/>
</dbReference>
<dbReference type="InterPro" id="IPR011335">
    <property type="entry name" value="Restrct_endonuc-II-like"/>
</dbReference>
<dbReference type="eggNOG" id="COG4636">
    <property type="taxonomic scope" value="Bacteria"/>
</dbReference>